<gene>
    <name evidence="2" type="ORF">EDC14_104415</name>
</gene>
<accession>A0A4R1QV75</accession>
<organism evidence="2 3">
    <name type="scientific">Hydrogenispora ethanolica</name>
    <dbReference type="NCBI Taxonomy" id="1082276"/>
    <lineage>
        <taxon>Bacteria</taxon>
        <taxon>Bacillati</taxon>
        <taxon>Bacillota</taxon>
        <taxon>Hydrogenispora</taxon>
    </lineage>
</organism>
<keyword evidence="1" id="KW-0175">Coiled coil</keyword>
<comment type="caution">
    <text evidence="2">The sequence shown here is derived from an EMBL/GenBank/DDBJ whole genome shotgun (WGS) entry which is preliminary data.</text>
</comment>
<proteinExistence type="predicted"/>
<dbReference type="EMBL" id="SLUN01000044">
    <property type="protein sequence ID" value="TCL57866.1"/>
    <property type="molecule type" value="Genomic_DNA"/>
</dbReference>
<dbReference type="SUPFAM" id="SSF103657">
    <property type="entry name" value="BAR/IMD domain-like"/>
    <property type="match status" value="1"/>
</dbReference>
<feature type="coiled-coil region" evidence="1">
    <location>
        <begin position="111"/>
        <end position="145"/>
    </location>
</feature>
<evidence type="ECO:0000313" key="3">
    <source>
        <dbReference type="Proteomes" id="UP000295008"/>
    </source>
</evidence>
<dbReference type="Gene3D" id="1.20.1480.30">
    <property type="entry name" value="Designed four-helix bundle protein"/>
    <property type="match status" value="1"/>
</dbReference>
<dbReference type="Proteomes" id="UP000295008">
    <property type="component" value="Unassembled WGS sequence"/>
</dbReference>
<dbReference type="InterPro" id="IPR027267">
    <property type="entry name" value="AH/BAR_dom_sf"/>
</dbReference>
<evidence type="ECO:0000256" key="1">
    <source>
        <dbReference type="SAM" id="Coils"/>
    </source>
</evidence>
<sequence length="149" mass="16562">MNYRMIRNGAMSKHDNYEIEAEVFGLNSPPQSPSLFYDLPGLSCQKERGRVGSIKIHQKSLGSEFDLSLRLLSQSLSKLSQSLSKLSQSLSKLSQSLSKLSQSPSKLSQSLSKLSQSLSKLSQSLNKLSQSLNKLSQSLNKLSNDYFLF</sequence>
<protein>
    <submittedName>
        <fullName evidence="2">Uncharacterized protein</fullName>
    </submittedName>
</protein>
<name>A0A4R1QV75_HYDET</name>
<keyword evidence="3" id="KW-1185">Reference proteome</keyword>
<reference evidence="2 3" key="1">
    <citation type="submission" date="2019-03" db="EMBL/GenBank/DDBJ databases">
        <title>Genomic Encyclopedia of Type Strains, Phase IV (KMG-IV): sequencing the most valuable type-strain genomes for metagenomic binning, comparative biology and taxonomic classification.</title>
        <authorList>
            <person name="Goeker M."/>
        </authorList>
    </citation>
    <scope>NUCLEOTIDE SEQUENCE [LARGE SCALE GENOMIC DNA]</scope>
    <source>
        <strain evidence="2 3">LX-B</strain>
    </source>
</reference>
<evidence type="ECO:0000313" key="2">
    <source>
        <dbReference type="EMBL" id="TCL57866.1"/>
    </source>
</evidence>
<dbReference type="AlphaFoldDB" id="A0A4R1QV75"/>